<dbReference type="AlphaFoldDB" id="G8Y5N8"/>
<accession>G8Y5N8</accession>
<evidence type="ECO:0000313" key="1">
    <source>
        <dbReference type="EMBL" id="CCE83918.1"/>
    </source>
</evidence>
<dbReference type="HOGENOM" id="CLU_2321190_0_0_1"/>
<dbReference type="EMBL" id="FO082048">
    <property type="protein sequence ID" value="CCE84949.1"/>
    <property type="molecule type" value="Genomic_DNA"/>
</dbReference>
<organism evidence="2 3">
    <name type="scientific">Pichia sorbitophila (strain ATCC MYA-4447 / BCRC 22081 / CBS 7064 / NBRC 10061 / NRRL Y-12695)</name>
    <name type="common">Hybrid yeast</name>
    <dbReference type="NCBI Taxonomy" id="559304"/>
    <lineage>
        <taxon>Eukaryota</taxon>
        <taxon>Fungi</taxon>
        <taxon>Dikarya</taxon>
        <taxon>Ascomycota</taxon>
        <taxon>Saccharomycotina</taxon>
        <taxon>Pichiomycetes</taxon>
        <taxon>Debaryomycetaceae</taxon>
        <taxon>Millerozyma</taxon>
    </lineage>
</organism>
<dbReference type="InParanoid" id="G8Y5N8"/>
<dbReference type="Proteomes" id="UP000005222">
    <property type="component" value="Chromosome L"/>
</dbReference>
<evidence type="ECO:0000313" key="2">
    <source>
        <dbReference type="EMBL" id="CCE84949.1"/>
    </source>
</evidence>
<dbReference type="Proteomes" id="UP000005222">
    <property type="component" value="Chromosome K"/>
</dbReference>
<dbReference type="EMBL" id="FO082049">
    <property type="protein sequence ID" value="CCE83918.1"/>
    <property type="molecule type" value="Genomic_DNA"/>
</dbReference>
<name>G8Y5N8_PICSO</name>
<gene>
    <name evidence="2" type="primary">Piso0_004515</name>
    <name evidence="1" type="ORF">GNLVRS01_PISO0K18578g</name>
    <name evidence="2" type="ORF">GNLVRS01_PISO0L18579g</name>
</gene>
<reference evidence="3" key="2">
    <citation type="journal article" date="2012" name="G3 (Bethesda)">
        <title>Pichia sorbitophila, an interspecies yeast hybrid reveals early steps of genome resolution following polyploidization.</title>
        <authorList>
            <person name="Leh Louis V."/>
            <person name="Despons L."/>
            <person name="Friedrich A."/>
            <person name="Martin T."/>
            <person name="Durrens P."/>
            <person name="Casaregola S."/>
            <person name="Neuveglise C."/>
            <person name="Fairhead C."/>
            <person name="Marck C."/>
            <person name="Cruz J.A."/>
            <person name="Straub M.L."/>
            <person name="Kugler V."/>
            <person name="Sacerdot C."/>
            <person name="Uzunov Z."/>
            <person name="Thierry A."/>
            <person name="Weiss S."/>
            <person name="Bleykasten C."/>
            <person name="De Montigny J."/>
            <person name="Jacques N."/>
            <person name="Jung P."/>
            <person name="Lemaire M."/>
            <person name="Mallet S."/>
            <person name="Morel G."/>
            <person name="Richard G.F."/>
            <person name="Sarkar A."/>
            <person name="Savel G."/>
            <person name="Schacherer J."/>
            <person name="Seret M.L."/>
            <person name="Talla E."/>
            <person name="Samson G."/>
            <person name="Jubin C."/>
            <person name="Poulain J."/>
            <person name="Vacherie B."/>
            <person name="Barbe V."/>
            <person name="Pelletier E."/>
            <person name="Sherman D.J."/>
            <person name="Westhof E."/>
            <person name="Weissenbach J."/>
            <person name="Baret P.V."/>
            <person name="Wincker P."/>
            <person name="Gaillardin C."/>
            <person name="Dujon B."/>
            <person name="Souciet J.L."/>
        </authorList>
    </citation>
    <scope>NUCLEOTIDE SEQUENCE [LARGE SCALE GENOMIC DNA]</scope>
    <source>
        <strain evidence="3">ATCC MYA-4447 / BCRC 22081 / CBS 7064 / NBRC 10061 / NRRL Y-12695</strain>
    </source>
</reference>
<keyword evidence="3" id="KW-1185">Reference proteome</keyword>
<reference evidence="2" key="1">
    <citation type="submission" date="2011-10" db="EMBL/GenBank/DDBJ databases">
        <authorList>
            <person name="Genoscope - CEA"/>
        </authorList>
    </citation>
    <scope>NUCLEOTIDE SEQUENCE</scope>
</reference>
<protein>
    <submittedName>
        <fullName evidence="2">Piso0_004515 protein</fullName>
    </submittedName>
</protein>
<proteinExistence type="predicted"/>
<sequence>MCAIKVFDEPTCFSSVLPLPLVPELRSCRSCCDLLLYSRQLHGIIACERGLGHRSLWPAGTCSTSSEPMTCADSGYCRRRKWDVCARIEIAAARGSPYG</sequence>
<evidence type="ECO:0000313" key="3">
    <source>
        <dbReference type="Proteomes" id="UP000005222"/>
    </source>
</evidence>